<sequence length="179" mass="19555">ERNTRVLLYGCSVVVSTLGLCYASVPLYKVFCQTTGFGGTTKRADPEEAARLLAPVEGGRVLRVTFDAHVSDSLPWSFAPAQRDVRLVPGESALAFYTATNTADHAITGVATYNVQPPQAGQYFVKIQCFCFDEQRLGAGEEVDMPVLFVVDPAYLDDPALKRVSNLTLSYNFFKTGDD</sequence>
<dbReference type="Proteomes" id="UP000002729">
    <property type="component" value="Unassembled WGS sequence"/>
</dbReference>
<evidence type="ECO:0000313" key="6">
    <source>
        <dbReference type="EMBL" id="EGB11796.1"/>
    </source>
</evidence>
<dbReference type="KEGG" id="aaf:AURANDRAFT_6303"/>
<organism evidence="7">
    <name type="scientific">Aureococcus anophagefferens</name>
    <name type="common">Harmful bloom alga</name>
    <dbReference type="NCBI Taxonomy" id="44056"/>
    <lineage>
        <taxon>Eukaryota</taxon>
        <taxon>Sar</taxon>
        <taxon>Stramenopiles</taxon>
        <taxon>Ochrophyta</taxon>
        <taxon>Pelagophyceae</taxon>
        <taxon>Pelagomonadales</taxon>
        <taxon>Pelagomonadaceae</taxon>
        <taxon>Aureococcus</taxon>
    </lineage>
</organism>
<evidence type="ECO:0000313" key="7">
    <source>
        <dbReference type="Proteomes" id="UP000002729"/>
    </source>
</evidence>
<keyword evidence="7" id="KW-1185">Reference proteome</keyword>
<reference evidence="6 7" key="1">
    <citation type="journal article" date="2011" name="Proc. Natl. Acad. Sci. U.S.A.">
        <title>Niche of harmful alga Aureococcus anophagefferens revealed through ecogenomics.</title>
        <authorList>
            <person name="Gobler C.J."/>
            <person name="Berry D.L."/>
            <person name="Dyhrman S.T."/>
            <person name="Wilhelm S.W."/>
            <person name="Salamov A."/>
            <person name="Lobanov A.V."/>
            <person name="Zhang Y."/>
            <person name="Collier J.L."/>
            <person name="Wurch L.L."/>
            <person name="Kustka A.B."/>
            <person name="Dill B.D."/>
            <person name="Shah M."/>
            <person name="VerBerkmoes N.C."/>
            <person name="Kuo A."/>
            <person name="Terry A."/>
            <person name="Pangilinan J."/>
            <person name="Lindquist E.A."/>
            <person name="Lucas S."/>
            <person name="Paulsen I.T."/>
            <person name="Hattenrath-Lehmann T.K."/>
            <person name="Talmage S.C."/>
            <person name="Walker E.A."/>
            <person name="Koch F."/>
            <person name="Burson A.M."/>
            <person name="Marcoval M.A."/>
            <person name="Tang Y.Z."/>
            <person name="Lecleir G.R."/>
            <person name="Coyne K.J."/>
            <person name="Berg G.M."/>
            <person name="Bertrand E.M."/>
            <person name="Saito M.A."/>
            <person name="Gladyshev V.N."/>
            <person name="Grigoriev I.V."/>
        </authorList>
    </citation>
    <scope>NUCLEOTIDE SEQUENCE [LARGE SCALE GENOMIC DNA]</scope>
    <source>
        <strain evidence="7">CCMP 1984</strain>
    </source>
</reference>
<evidence type="ECO:0000256" key="5">
    <source>
        <dbReference type="ARBA" id="ARBA00023136"/>
    </source>
</evidence>
<dbReference type="eggNOG" id="KOG2540">
    <property type="taxonomic scope" value="Eukaryota"/>
</dbReference>
<comment type="subcellular location">
    <subcellularLocation>
        <location evidence="2">Mitochondrion inner membrane</location>
        <topology evidence="2">Single-pass membrane protein</topology>
        <orientation evidence="2">Intermembrane side</orientation>
    </subcellularLocation>
</comment>
<dbReference type="FunFam" id="2.60.370.10:FF:000001">
    <property type="entry name" value="COX11 cytochrome c oxidase assembly homolog"/>
    <property type="match status" value="1"/>
</dbReference>
<evidence type="ECO:0000256" key="3">
    <source>
        <dbReference type="ARBA" id="ARBA00022692"/>
    </source>
</evidence>
<comment type="function">
    <text evidence="1">Exerts its effect at some terminal stage of cytochrome c oxidase synthesis, probably by being involved in the insertion of the copper B into subunit I.</text>
</comment>
<dbReference type="InterPro" id="IPR023471">
    <property type="entry name" value="CtaG/Cox11_dom_sf"/>
</dbReference>
<dbReference type="RefSeq" id="XP_009032866.1">
    <property type="nucleotide sequence ID" value="XM_009034618.1"/>
</dbReference>
<dbReference type="SUPFAM" id="SSF110111">
    <property type="entry name" value="Ctag/Cox11"/>
    <property type="match status" value="1"/>
</dbReference>
<accession>F0XYP1</accession>
<evidence type="ECO:0000256" key="4">
    <source>
        <dbReference type="ARBA" id="ARBA00022989"/>
    </source>
</evidence>
<dbReference type="AlphaFoldDB" id="F0XYP1"/>
<dbReference type="InParanoid" id="F0XYP1"/>
<protein>
    <recommendedName>
        <fullName evidence="8">Cytochrome c oxidase assembly protein CtaG</fullName>
    </recommendedName>
</protein>
<dbReference type="Gene3D" id="2.60.370.10">
    <property type="entry name" value="Ctag/Cox11"/>
    <property type="match status" value="1"/>
</dbReference>
<gene>
    <name evidence="6" type="ORF">AURANDRAFT_6303</name>
</gene>
<dbReference type="PANTHER" id="PTHR21320">
    <property type="entry name" value="CYTOCHROME C OXIDASE ASSEMBLY PROTEIN COX11-RELATED"/>
    <property type="match status" value="1"/>
</dbReference>
<keyword evidence="3" id="KW-0812">Transmembrane</keyword>
<proteinExistence type="inferred from homology"/>
<dbReference type="OMA" id="NKLECFC"/>
<dbReference type="NCBIfam" id="NF003465">
    <property type="entry name" value="PRK05089.1"/>
    <property type="match status" value="1"/>
</dbReference>
<evidence type="ECO:0000256" key="2">
    <source>
        <dbReference type="ARBA" id="ARBA00004243"/>
    </source>
</evidence>
<dbReference type="PIRSF" id="PIRSF005413">
    <property type="entry name" value="COX11"/>
    <property type="match status" value="1"/>
</dbReference>
<dbReference type="HAMAP" id="MF_00155">
    <property type="entry name" value="CtaG"/>
    <property type="match status" value="1"/>
</dbReference>
<dbReference type="InterPro" id="IPR007533">
    <property type="entry name" value="Cyt_c_oxidase_assmbl_CtaG"/>
</dbReference>
<feature type="non-terminal residue" evidence="6">
    <location>
        <position position="179"/>
    </location>
</feature>
<dbReference type="FunCoup" id="F0XYP1">
    <property type="interactions" value="242"/>
</dbReference>
<evidence type="ECO:0000256" key="1">
    <source>
        <dbReference type="ARBA" id="ARBA00004007"/>
    </source>
</evidence>
<dbReference type="PANTHER" id="PTHR21320:SF3">
    <property type="entry name" value="CYTOCHROME C OXIDASE ASSEMBLY PROTEIN COX11, MITOCHONDRIAL-RELATED"/>
    <property type="match status" value="1"/>
</dbReference>
<keyword evidence="4" id="KW-1133">Transmembrane helix</keyword>
<dbReference type="GO" id="GO:0005743">
    <property type="term" value="C:mitochondrial inner membrane"/>
    <property type="evidence" value="ECO:0007669"/>
    <property type="project" value="UniProtKB-SubCell"/>
</dbReference>
<dbReference type="Pfam" id="PF04442">
    <property type="entry name" value="CtaG_Cox11"/>
    <property type="match status" value="1"/>
</dbReference>
<evidence type="ECO:0008006" key="8">
    <source>
        <dbReference type="Google" id="ProtNLM"/>
    </source>
</evidence>
<keyword evidence="5" id="KW-0472">Membrane</keyword>
<dbReference type="EMBL" id="GL833121">
    <property type="protein sequence ID" value="EGB11796.1"/>
    <property type="molecule type" value="Genomic_DNA"/>
</dbReference>
<name>F0XYP1_AURAN</name>
<dbReference type="GeneID" id="20224149"/>
<feature type="non-terminal residue" evidence="6">
    <location>
        <position position="1"/>
    </location>
</feature>
<dbReference type="OrthoDB" id="1704689at2759"/>
<dbReference type="GO" id="GO:0005507">
    <property type="term" value="F:copper ion binding"/>
    <property type="evidence" value="ECO:0007669"/>
    <property type="project" value="InterPro"/>
</dbReference>